<dbReference type="SMART" id="SM00066">
    <property type="entry name" value="GAL4"/>
    <property type="match status" value="1"/>
</dbReference>
<keyword evidence="6" id="KW-0539">Nucleus</keyword>
<feature type="region of interest" description="Disordered" evidence="7">
    <location>
        <begin position="624"/>
        <end position="663"/>
    </location>
</feature>
<organism evidence="9 10">
    <name type="scientific">Exophiala spinifera</name>
    <dbReference type="NCBI Taxonomy" id="91928"/>
    <lineage>
        <taxon>Eukaryota</taxon>
        <taxon>Fungi</taxon>
        <taxon>Dikarya</taxon>
        <taxon>Ascomycota</taxon>
        <taxon>Pezizomycotina</taxon>
        <taxon>Eurotiomycetes</taxon>
        <taxon>Chaetothyriomycetidae</taxon>
        <taxon>Chaetothyriales</taxon>
        <taxon>Herpotrichiellaceae</taxon>
        <taxon>Exophiala</taxon>
    </lineage>
</organism>
<dbReference type="Pfam" id="PF04082">
    <property type="entry name" value="Fungal_trans"/>
    <property type="match status" value="1"/>
</dbReference>
<dbReference type="GO" id="GO:0008270">
    <property type="term" value="F:zinc ion binding"/>
    <property type="evidence" value="ECO:0007669"/>
    <property type="project" value="InterPro"/>
</dbReference>
<dbReference type="CDD" id="cd00067">
    <property type="entry name" value="GAL4"/>
    <property type="match status" value="1"/>
</dbReference>
<reference evidence="9 10" key="1">
    <citation type="submission" date="2015-01" db="EMBL/GenBank/DDBJ databases">
        <title>The Genome Sequence of Exophiala spinifera CBS89968.</title>
        <authorList>
            <consortium name="The Broad Institute Genomics Platform"/>
            <person name="Cuomo C."/>
            <person name="de Hoog S."/>
            <person name="Gorbushina A."/>
            <person name="Stielow B."/>
            <person name="Teixiera M."/>
            <person name="Abouelleil A."/>
            <person name="Chapman S.B."/>
            <person name="Priest M."/>
            <person name="Young S.K."/>
            <person name="Wortman J."/>
            <person name="Nusbaum C."/>
            <person name="Birren B."/>
        </authorList>
    </citation>
    <scope>NUCLEOTIDE SEQUENCE [LARGE SCALE GENOMIC DNA]</scope>
    <source>
        <strain evidence="9 10">CBS 89968</strain>
    </source>
</reference>
<sequence length="740" mass="82460">MNTPSTTMRACEACNAKKTKCDMVRPTCGLCQRTGRSCIFPTSRKPPRPSLKRTSSESSNTFSGNLNLLLSILGKPDAINLAANQARMLTTAQSATTQNHVTAAQGQDDVFESDLSVTTPSTSLHKTSAPSPSQTGAVGQRFPSQASSFDAVPDTIEPISEHAPQPSPTHPIQQPTVFVSYDVALDLIETFFSHIQPWLPLLHKPRFAARIQQQLEPGADALRNVSLEVRLLMMSMFGLAARFSNHFTFQGCSPLDRASIYMPAARQAYLDLRNQNNSSLLYLQGSILLAVFTYTDEMNTQAWILTGVCVRLAYEIDLYDIDGDFRNSPHHRDGMDHVEFEEMRRAWWLTWELDTFGSLVMQKPFAVDRHQFNVRLPLSDEDWFAERDVESQRLLTAPEESWKSLQGSRNQNPRAWFLIVNHLLSLVAQHLSKPHLSSESNIQLVSACNCLRLAWPSSFHILTSPPLFNQKSFPESNWIIGSHLMLTTTYTILFSVQPEPYPTLSPASGISQSSETKLSARVVYLPQIVALWPPEYISLAHPFFVCCIMPTRSEIGTQRLDGKSRVALDAVENSMELVISHFAQKWKLATDALTIFRFLRGATLDPAADQPLRRRFAAFFTRKTSSDNPRRNSTSQNGNDVSPGPVSQIGSESSLLPDPSNQIAISGASPGLTDFDAAHNQHRIARNQSGHDGSFFWMGQMSLRDDLYIDSAIGNQALYPYSPIFAHPLDNSSMFDYGPS</sequence>
<dbReference type="GO" id="GO:0003677">
    <property type="term" value="F:DNA binding"/>
    <property type="evidence" value="ECO:0007669"/>
    <property type="project" value="UniProtKB-KW"/>
</dbReference>
<dbReference type="Pfam" id="PF00172">
    <property type="entry name" value="Zn_clus"/>
    <property type="match status" value="1"/>
</dbReference>
<evidence type="ECO:0000256" key="6">
    <source>
        <dbReference type="ARBA" id="ARBA00023242"/>
    </source>
</evidence>
<dbReference type="RefSeq" id="XP_016235068.1">
    <property type="nucleotide sequence ID" value="XM_016381966.1"/>
</dbReference>
<dbReference type="STRING" id="91928.A0A0D1ZPV7"/>
<dbReference type="InterPro" id="IPR001138">
    <property type="entry name" value="Zn2Cys6_DnaBD"/>
</dbReference>
<dbReference type="OrthoDB" id="10261408at2759"/>
<dbReference type="Gene3D" id="4.10.240.10">
    <property type="entry name" value="Zn(2)-C6 fungal-type DNA-binding domain"/>
    <property type="match status" value="1"/>
</dbReference>
<evidence type="ECO:0000313" key="9">
    <source>
        <dbReference type="EMBL" id="KIW14852.1"/>
    </source>
</evidence>
<dbReference type="HOGENOM" id="CLU_011017_2_0_1"/>
<dbReference type="SMART" id="SM00906">
    <property type="entry name" value="Fungal_trans"/>
    <property type="match status" value="1"/>
</dbReference>
<dbReference type="EMBL" id="KN847496">
    <property type="protein sequence ID" value="KIW14852.1"/>
    <property type="molecule type" value="Genomic_DNA"/>
</dbReference>
<keyword evidence="3" id="KW-0805">Transcription regulation</keyword>
<dbReference type="InterPro" id="IPR007219">
    <property type="entry name" value="XnlR_reg_dom"/>
</dbReference>
<evidence type="ECO:0000313" key="10">
    <source>
        <dbReference type="Proteomes" id="UP000053328"/>
    </source>
</evidence>
<name>A0A0D1ZPV7_9EURO</name>
<accession>A0A0D1ZPV7</accession>
<keyword evidence="2" id="KW-0479">Metal-binding</keyword>
<evidence type="ECO:0000256" key="5">
    <source>
        <dbReference type="ARBA" id="ARBA00023163"/>
    </source>
</evidence>
<dbReference type="GO" id="GO:0005634">
    <property type="term" value="C:nucleus"/>
    <property type="evidence" value="ECO:0007669"/>
    <property type="project" value="UniProtKB-SubCell"/>
</dbReference>
<evidence type="ECO:0000256" key="3">
    <source>
        <dbReference type="ARBA" id="ARBA00023015"/>
    </source>
</evidence>
<feature type="domain" description="Zn(2)-C6 fungal-type" evidence="8">
    <location>
        <begin position="10"/>
        <end position="40"/>
    </location>
</feature>
<protein>
    <recommendedName>
        <fullName evidence="8">Zn(2)-C6 fungal-type domain-containing protein</fullName>
    </recommendedName>
</protein>
<evidence type="ECO:0000256" key="1">
    <source>
        <dbReference type="ARBA" id="ARBA00004123"/>
    </source>
</evidence>
<proteinExistence type="predicted"/>
<feature type="compositionally biased region" description="Polar residues" evidence="7">
    <location>
        <begin position="52"/>
        <end position="61"/>
    </location>
</feature>
<dbReference type="InterPro" id="IPR036864">
    <property type="entry name" value="Zn2-C6_fun-type_DNA-bd_sf"/>
</dbReference>
<evidence type="ECO:0000256" key="2">
    <source>
        <dbReference type="ARBA" id="ARBA00022723"/>
    </source>
</evidence>
<keyword evidence="5" id="KW-0804">Transcription</keyword>
<feature type="compositionally biased region" description="Polar residues" evidence="7">
    <location>
        <begin position="648"/>
        <end position="663"/>
    </location>
</feature>
<feature type="region of interest" description="Disordered" evidence="7">
    <location>
        <begin position="118"/>
        <end position="148"/>
    </location>
</feature>
<gene>
    <name evidence="9" type="ORF">PV08_07637</name>
</gene>
<dbReference type="SUPFAM" id="SSF57701">
    <property type="entry name" value="Zn2/Cys6 DNA-binding domain"/>
    <property type="match status" value="1"/>
</dbReference>
<dbReference type="CDD" id="cd12148">
    <property type="entry name" value="fungal_TF_MHR"/>
    <property type="match status" value="1"/>
</dbReference>
<feature type="region of interest" description="Disordered" evidence="7">
    <location>
        <begin position="41"/>
        <end position="61"/>
    </location>
</feature>
<dbReference type="Proteomes" id="UP000053328">
    <property type="component" value="Unassembled WGS sequence"/>
</dbReference>
<keyword evidence="4" id="KW-0238">DNA-binding</keyword>
<dbReference type="AlphaFoldDB" id="A0A0D1ZPV7"/>
<keyword evidence="10" id="KW-1185">Reference proteome</keyword>
<dbReference type="GeneID" id="27334720"/>
<evidence type="ECO:0000256" key="7">
    <source>
        <dbReference type="SAM" id="MobiDB-lite"/>
    </source>
</evidence>
<comment type="subcellular location">
    <subcellularLocation>
        <location evidence="1">Nucleus</location>
    </subcellularLocation>
</comment>
<dbReference type="PANTHER" id="PTHR47338">
    <property type="entry name" value="ZN(II)2CYS6 TRANSCRIPTION FACTOR (EUROFUNG)-RELATED"/>
    <property type="match status" value="1"/>
</dbReference>
<dbReference type="GO" id="GO:0006351">
    <property type="term" value="P:DNA-templated transcription"/>
    <property type="evidence" value="ECO:0007669"/>
    <property type="project" value="InterPro"/>
</dbReference>
<dbReference type="PANTHER" id="PTHR47338:SF5">
    <property type="entry name" value="ZN(II)2CYS6 TRANSCRIPTION FACTOR (EUROFUNG)"/>
    <property type="match status" value="1"/>
</dbReference>
<feature type="compositionally biased region" description="Polar residues" evidence="7">
    <location>
        <begin position="631"/>
        <end position="640"/>
    </location>
</feature>
<evidence type="ECO:0000256" key="4">
    <source>
        <dbReference type="ARBA" id="ARBA00023125"/>
    </source>
</evidence>
<dbReference type="VEuPathDB" id="FungiDB:PV08_07637"/>
<dbReference type="GO" id="GO:0000981">
    <property type="term" value="F:DNA-binding transcription factor activity, RNA polymerase II-specific"/>
    <property type="evidence" value="ECO:0007669"/>
    <property type="project" value="InterPro"/>
</dbReference>
<evidence type="ECO:0000259" key="8">
    <source>
        <dbReference type="PROSITE" id="PS50048"/>
    </source>
</evidence>
<dbReference type="PROSITE" id="PS50048">
    <property type="entry name" value="ZN2_CY6_FUNGAL_2"/>
    <property type="match status" value="1"/>
</dbReference>
<dbReference type="InterPro" id="IPR050815">
    <property type="entry name" value="TF_fung"/>
</dbReference>